<organism evidence="1">
    <name type="scientific">Caudovirales sp. ctGAB12</name>
    <dbReference type="NCBI Taxonomy" id="2827632"/>
    <lineage>
        <taxon>Viruses</taxon>
        <taxon>Duplodnaviria</taxon>
        <taxon>Heunggongvirae</taxon>
        <taxon>Uroviricota</taxon>
        <taxon>Caudoviricetes</taxon>
    </lineage>
</organism>
<evidence type="ECO:0000313" key="1">
    <source>
        <dbReference type="EMBL" id="DAF52934.1"/>
    </source>
</evidence>
<name>A0A8S5SPQ0_9CAUD</name>
<reference evidence="1" key="1">
    <citation type="journal article" date="2021" name="Proc. Natl. Acad. Sci. U.S.A.">
        <title>A Catalog of Tens of Thousands of Viruses from Human Metagenomes Reveals Hidden Associations with Chronic Diseases.</title>
        <authorList>
            <person name="Tisza M.J."/>
            <person name="Buck C.B."/>
        </authorList>
    </citation>
    <scope>NUCLEOTIDE SEQUENCE</scope>
    <source>
        <strain evidence="1">CtGAB12</strain>
    </source>
</reference>
<dbReference type="EMBL" id="BK032644">
    <property type="protein sequence ID" value="DAF52934.1"/>
    <property type="molecule type" value="Genomic_DNA"/>
</dbReference>
<proteinExistence type="predicted"/>
<sequence>MTPFTTTLYYVKSVHLSPKYSKTLQSTPL</sequence>
<protein>
    <submittedName>
        <fullName evidence="1">Uncharacterized protein</fullName>
    </submittedName>
</protein>
<accession>A0A8S5SPQ0</accession>